<comment type="catalytic activity">
    <reaction evidence="4">
        <text>L-asparagine + H2O = L-aspartate + NH4(+)</text>
        <dbReference type="Rhea" id="RHEA:21016"/>
        <dbReference type="ChEBI" id="CHEBI:15377"/>
        <dbReference type="ChEBI" id="CHEBI:28938"/>
        <dbReference type="ChEBI" id="CHEBI:29991"/>
        <dbReference type="ChEBI" id="CHEBI:58048"/>
        <dbReference type="EC" id="3.5.1.1"/>
    </reaction>
</comment>
<dbReference type="Gene3D" id="3.40.50.1170">
    <property type="entry name" value="L-asparaginase, N-terminal domain"/>
    <property type="match status" value="1"/>
</dbReference>
<dbReference type="EC" id="3.5.1.1" evidence="2"/>
<evidence type="ECO:0000256" key="5">
    <source>
        <dbReference type="PIRSR" id="PIRSR001220-1"/>
    </source>
</evidence>
<dbReference type="GO" id="GO:0009066">
    <property type="term" value="P:aspartate family amino acid metabolic process"/>
    <property type="evidence" value="ECO:0007669"/>
    <property type="project" value="UniProtKB-ARBA"/>
</dbReference>
<accession>A0AAD3HE79</accession>
<feature type="domain" description="L-asparaginase N-terminal" evidence="8">
    <location>
        <begin position="114"/>
        <end position="301"/>
    </location>
</feature>
<reference evidence="10 11" key="1">
    <citation type="journal article" date="2021" name="Sci. Rep.">
        <title>The genome of the diatom Chaetoceros tenuissimus carries an ancient integrated fragment of an extant virus.</title>
        <authorList>
            <person name="Hongo Y."/>
            <person name="Kimura K."/>
            <person name="Takaki Y."/>
            <person name="Yoshida Y."/>
            <person name="Baba S."/>
            <person name="Kobayashi G."/>
            <person name="Nagasaki K."/>
            <person name="Hano T."/>
            <person name="Tomaru Y."/>
        </authorList>
    </citation>
    <scope>NUCLEOTIDE SEQUENCE [LARGE SCALE GENOMIC DNA]</scope>
    <source>
        <strain evidence="10 11">NIES-3715</strain>
    </source>
</reference>
<dbReference type="SMART" id="SM00870">
    <property type="entry name" value="Asparaginase"/>
    <property type="match status" value="1"/>
</dbReference>
<dbReference type="InterPro" id="IPR006033">
    <property type="entry name" value="AsnA_fam"/>
</dbReference>
<keyword evidence="7" id="KW-0732">Signal</keyword>
<dbReference type="PIRSF" id="PIRSF001220">
    <property type="entry name" value="L-ASNase_gatD"/>
    <property type="match status" value="1"/>
</dbReference>
<protein>
    <recommendedName>
        <fullName evidence="2">asparaginase</fullName>
        <ecNumber evidence="2">3.5.1.1</ecNumber>
    </recommendedName>
</protein>
<dbReference type="PANTHER" id="PTHR11707">
    <property type="entry name" value="L-ASPARAGINASE"/>
    <property type="match status" value="1"/>
</dbReference>
<feature type="chain" id="PRO_5042219377" description="asparaginase" evidence="7">
    <location>
        <begin position="18"/>
        <end position="481"/>
    </location>
</feature>
<name>A0AAD3HE79_9STRA</name>
<dbReference type="InterPro" id="IPR027474">
    <property type="entry name" value="L-asparaginase_N"/>
</dbReference>
<evidence type="ECO:0000256" key="6">
    <source>
        <dbReference type="PIRSR" id="PIRSR001220-2"/>
    </source>
</evidence>
<dbReference type="CDD" id="cd08963">
    <property type="entry name" value="L-asparaginase_I"/>
    <property type="match status" value="1"/>
</dbReference>
<dbReference type="PRINTS" id="PR00139">
    <property type="entry name" value="ASNGLNASE"/>
</dbReference>
<feature type="binding site" evidence="6">
    <location>
        <begin position="204"/>
        <end position="205"/>
    </location>
    <ligand>
        <name>substrate</name>
    </ligand>
</feature>
<dbReference type="Pfam" id="PF17763">
    <property type="entry name" value="Asparaginase_C"/>
    <property type="match status" value="1"/>
</dbReference>
<proteinExistence type="inferred from homology"/>
<dbReference type="Proteomes" id="UP001054902">
    <property type="component" value="Unassembled WGS sequence"/>
</dbReference>
<dbReference type="InterPro" id="IPR037152">
    <property type="entry name" value="L-asparaginase_N_sf"/>
</dbReference>
<evidence type="ECO:0000256" key="2">
    <source>
        <dbReference type="ARBA" id="ARBA00012920"/>
    </source>
</evidence>
<dbReference type="InterPro" id="IPR040919">
    <property type="entry name" value="Asparaginase_C"/>
</dbReference>
<organism evidence="10 11">
    <name type="scientific">Chaetoceros tenuissimus</name>
    <dbReference type="NCBI Taxonomy" id="426638"/>
    <lineage>
        <taxon>Eukaryota</taxon>
        <taxon>Sar</taxon>
        <taxon>Stramenopiles</taxon>
        <taxon>Ochrophyta</taxon>
        <taxon>Bacillariophyta</taxon>
        <taxon>Coscinodiscophyceae</taxon>
        <taxon>Chaetocerotophycidae</taxon>
        <taxon>Chaetocerotales</taxon>
        <taxon>Chaetocerotaceae</taxon>
        <taxon>Chaetoceros</taxon>
    </lineage>
</organism>
<dbReference type="Pfam" id="PF00710">
    <property type="entry name" value="Asparaginase"/>
    <property type="match status" value="1"/>
</dbReference>
<evidence type="ECO:0000256" key="4">
    <source>
        <dbReference type="ARBA" id="ARBA00049366"/>
    </source>
</evidence>
<dbReference type="FunFam" id="3.40.50.1170:FF:000001">
    <property type="entry name" value="L-asparaginase 2"/>
    <property type="match status" value="1"/>
</dbReference>
<comment type="similarity">
    <text evidence="1">Belongs to the asparaginase 1 family.</text>
</comment>
<dbReference type="InterPro" id="IPR041725">
    <property type="entry name" value="L-asparaginase_I"/>
</dbReference>
<keyword evidence="3" id="KW-0378">Hydrolase</keyword>
<comment type="caution">
    <text evidence="10">The sequence shown here is derived from an EMBL/GenBank/DDBJ whole genome shotgun (WGS) entry which is preliminary data.</text>
</comment>
<feature type="signal peptide" evidence="7">
    <location>
        <begin position="1"/>
        <end position="17"/>
    </location>
</feature>
<evidence type="ECO:0000256" key="3">
    <source>
        <dbReference type="ARBA" id="ARBA00022801"/>
    </source>
</evidence>
<dbReference type="PANTHER" id="PTHR11707:SF28">
    <property type="entry name" value="60 KDA LYSOPHOSPHOLIPASE"/>
    <property type="match status" value="1"/>
</dbReference>
<sequence length="481" mass="53324">MRLSTVLLATGAVLSDGFVLPTKTVKNVRPLNVLQEPKRYFTTMKATSGNATDVDTSVTMEKKKVESITSYDDSKDLPIHTATIKPAGLLCDEHFCIEDDLTHKLQHRGRSRKRVLVLCTGGTLTMSNDPTKGGSLAPRQGALTEYLSTMRELIDDPEMPEIVAHEYTPLIDSSDMNPGDWRTVAVDIYENYNFFDGFVVLMGTDTMAYAASALSFMFQNLGKPVVFTGSQIPLREPYNDARKNLIMATIFASSDSIAEVSIFFHDRLVRGCRATKINTSKLLAFDSPNLDPLAEIGINIEEREYLLRDPPKGPFRIRTEMDTRLITLRLVPGFDDTMILQMIKAARETKLKGLILQLYGTGNLPSLKDDLIDCLTEASENGVVVVVTTQCHTGSVILGHYATGQALKRAGVVSANDMTLEATTTKLAYLLGRQDLSIEEVRELMQVDLRGEMTQEDAMPPPPLASTYQKAIAKKNRSRRF</sequence>
<evidence type="ECO:0000313" key="11">
    <source>
        <dbReference type="Proteomes" id="UP001054902"/>
    </source>
</evidence>
<dbReference type="Gene3D" id="3.40.50.40">
    <property type="match status" value="1"/>
</dbReference>
<feature type="binding site" evidence="6">
    <location>
        <position position="173"/>
    </location>
    <ligand>
        <name>substrate</name>
    </ligand>
</feature>
<feature type="domain" description="Asparaginase/glutaminase C-terminal" evidence="9">
    <location>
        <begin position="328"/>
        <end position="445"/>
    </location>
</feature>
<dbReference type="AlphaFoldDB" id="A0AAD3HE79"/>
<dbReference type="InterPro" id="IPR027473">
    <property type="entry name" value="L-asparaginase_C"/>
</dbReference>
<dbReference type="InterPro" id="IPR036152">
    <property type="entry name" value="Asp/glu_Ase-like_sf"/>
</dbReference>
<keyword evidence="11" id="KW-1185">Reference proteome</keyword>
<evidence type="ECO:0000256" key="7">
    <source>
        <dbReference type="SAM" id="SignalP"/>
    </source>
</evidence>
<evidence type="ECO:0000259" key="9">
    <source>
        <dbReference type="Pfam" id="PF17763"/>
    </source>
</evidence>
<dbReference type="FunFam" id="3.40.50.40:FF:000001">
    <property type="entry name" value="L-asparaginase 1"/>
    <property type="match status" value="1"/>
</dbReference>
<dbReference type="EMBL" id="BLLK01000069">
    <property type="protein sequence ID" value="GFH60632.1"/>
    <property type="molecule type" value="Genomic_DNA"/>
</dbReference>
<dbReference type="SFLD" id="SFLDS00057">
    <property type="entry name" value="Glutaminase/Asparaginase"/>
    <property type="match status" value="1"/>
</dbReference>
<gene>
    <name evidence="10" type="ORF">CTEN210_17108</name>
</gene>
<feature type="active site" description="O-isoaspartyl threonine intermediate" evidence="5">
    <location>
        <position position="123"/>
    </location>
</feature>
<dbReference type="InterPro" id="IPR006034">
    <property type="entry name" value="Asparaginase/glutaminase-like"/>
</dbReference>
<evidence type="ECO:0000256" key="1">
    <source>
        <dbReference type="ARBA" id="ARBA00010518"/>
    </source>
</evidence>
<evidence type="ECO:0000313" key="10">
    <source>
        <dbReference type="EMBL" id="GFH60632.1"/>
    </source>
</evidence>
<dbReference type="PIRSF" id="PIRSF500176">
    <property type="entry name" value="L_ASNase"/>
    <property type="match status" value="1"/>
</dbReference>
<dbReference type="PROSITE" id="PS51732">
    <property type="entry name" value="ASN_GLN_ASE_3"/>
    <property type="match status" value="1"/>
</dbReference>
<dbReference type="SUPFAM" id="SSF53774">
    <property type="entry name" value="Glutaminase/Asparaginase"/>
    <property type="match status" value="1"/>
</dbReference>
<dbReference type="NCBIfam" id="TIGR00519">
    <property type="entry name" value="asnASE_I"/>
    <property type="match status" value="1"/>
</dbReference>
<evidence type="ECO:0000259" key="8">
    <source>
        <dbReference type="Pfam" id="PF00710"/>
    </source>
</evidence>
<dbReference type="GO" id="GO:0004067">
    <property type="term" value="F:asparaginase activity"/>
    <property type="evidence" value="ECO:0007669"/>
    <property type="project" value="UniProtKB-UniRule"/>
</dbReference>